<dbReference type="InParanoid" id="A2DJP8"/>
<keyword evidence="2" id="KW-0472">Membrane</keyword>
<dbReference type="OrthoDB" id="10634452at2759"/>
<feature type="transmembrane region" description="Helical" evidence="2">
    <location>
        <begin position="66"/>
        <end position="85"/>
    </location>
</feature>
<feature type="transmembrane region" description="Helical" evidence="2">
    <location>
        <begin position="197"/>
        <end position="219"/>
    </location>
</feature>
<feature type="transmembrane region" description="Helical" evidence="2">
    <location>
        <begin position="570"/>
        <end position="589"/>
    </location>
</feature>
<reference evidence="3" key="1">
    <citation type="submission" date="2006-10" db="EMBL/GenBank/DDBJ databases">
        <authorList>
            <person name="Amadeo P."/>
            <person name="Zhao Q."/>
            <person name="Wortman J."/>
            <person name="Fraser-Liggett C."/>
            <person name="Carlton J."/>
        </authorList>
    </citation>
    <scope>NUCLEOTIDE SEQUENCE</scope>
    <source>
        <strain evidence="3">G3</strain>
    </source>
</reference>
<dbReference type="EMBL" id="DS113208">
    <property type="protein sequence ID" value="EAY19448.1"/>
    <property type="molecule type" value="Genomic_DNA"/>
</dbReference>
<dbReference type="KEGG" id="tva:5464974"/>
<proteinExistence type="predicted"/>
<dbReference type="RefSeq" id="XP_001580434.1">
    <property type="nucleotide sequence ID" value="XM_001580384.1"/>
</dbReference>
<feature type="transmembrane region" description="Helical" evidence="2">
    <location>
        <begin position="473"/>
        <end position="495"/>
    </location>
</feature>
<feature type="transmembrane region" description="Helical" evidence="2">
    <location>
        <begin position="231"/>
        <end position="253"/>
    </location>
</feature>
<evidence type="ECO:0000313" key="3">
    <source>
        <dbReference type="EMBL" id="EAY19448.1"/>
    </source>
</evidence>
<dbReference type="SMR" id="A2DJP8"/>
<feature type="transmembrane region" description="Helical" evidence="2">
    <location>
        <begin position="273"/>
        <end position="294"/>
    </location>
</feature>
<feature type="compositionally biased region" description="Basic residues" evidence="1">
    <location>
        <begin position="620"/>
        <end position="633"/>
    </location>
</feature>
<name>A2DJP8_TRIV3</name>
<dbReference type="PANTHER" id="PTHR34993:SF1">
    <property type="entry name" value="TRANSMEMBRANE PROTEIN"/>
    <property type="match status" value="1"/>
</dbReference>
<reference evidence="3" key="2">
    <citation type="journal article" date="2007" name="Science">
        <title>Draft genome sequence of the sexually transmitted pathogen Trichomonas vaginalis.</title>
        <authorList>
            <person name="Carlton J.M."/>
            <person name="Hirt R.P."/>
            <person name="Silva J.C."/>
            <person name="Delcher A.L."/>
            <person name="Schatz M."/>
            <person name="Zhao Q."/>
            <person name="Wortman J.R."/>
            <person name="Bidwell S.L."/>
            <person name="Alsmark U.C.M."/>
            <person name="Besteiro S."/>
            <person name="Sicheritz-Ponten T."/>
            <person name="Noel C.J."/>
            <person name="Dacks J.B."/>
            <person name="Foster P.G."/>
            <person name="Simillion C."/>
            <person name="Van de Peer Y."/>
            <person name="Miranda-Saavedra D."/>
            <person name="Barton G.J."/>
            <person name="Westrop G.D."/>
            <person name="Mueller S."/>
            <person name="Dessi D."/>
            <person name="Fiori P.L."/>
            <person name="Ren Q."/>
            <person name="Paulsen I."/>
            <person name="Zhang H."/>
            <person name="Bastida-Corcuera F.D."/>
            <person name="Simoes-Barbosa A."/>
            <person name="Brown M.T."/>
            <person name="Hayes R.D."/>
            <person name="Mukherjee M."/>
            <person name="Okumura C.Y."/>
            <person name="Schneider R."/>
            <person name="Smith A.J."/>
            <person name="Vanacova S."/>
            <person name="Villalvazo M."/>
            <person name="Haas B.J."/>
            <person name="Pertea M."/>
            <person name="Feldblyum T.V."/>
            <person name="Utterback T.R."/>
            <person name="Shu C.L."/>
            <person name="Osoegawa K."/>
            <person name="de Jong P.J."/>
            <person name="Hrdy I."/>
            <person name="Horvathova L."/>
            <person name="Zubacova Z."/>
            <person name="Dolezal P."/>
            <person name="Malik S.B."/>
            <person name="Logsdon J.M. Jr."/>
            <person name="Henze K."/>
            <person name="Gupta A."/>
            <person name="Wang C.C."/>
            <person name="Dunne R.L."/>
            <person name="Upcroft J.A."/>
            <person name="Upcroft P."/>
            <person name="White O."/>
            <person name="Salzberg S.L."/>
            <person name="Tang P."/>
            <person name="Chiu C.-H."/>
            <person name="Lee Y.-S."/>
            <person name="Embley T.M."/>
            <person name="Coombs G.H."/>
            <person name="Mottram J.C."/>
            <person name="Tachezy J."/>
            <person name="Fraser-Liggett C.M."/>
            <person name="Johnson P.J."/>
        </authorList>
    </citation>
    <scope>NUCLEOTIDE SEQUENCE [LARGE SCALE GENOMIC DNA]</scope>
    <source>
        <strain evidence="3">G3</strain>
    </source>
</reference>
<dbReference type="PANTHER" id="PTHR34993">
    <property type="entry name" value="TRANSMEMBRANE PROTEIN"/>
    <property type="match status" value="1"/>
</dbReference>
<dbReference type="VEuPathDB" id="TrichDB:TVAG_101660"/>
<dbReference type="AlphaFoldDB" id="A2DJP8"/>
<evidence type="ECO:0000313" key="4">
    <source>
        <dbReference type="Proteomes" id="UP000001542"/>
    </source>
</evidence>
<gene>
    <name evidence="3" type="ORF">TVAG_101660</name>
</gene>
<evidence type="ECO:0000256" key="1">
    <source>
        <dbReference type="SAM" id="MobiDB-lite"/>
    </source>
</evidence>
<feature type="transmembrane region" description="Helical" evidence="2">
    <location>
        <begin position="770"/>
        <end position="791"/>
    </location>
</feature>
<feature type="region of interest" description="Disordered" evidence="1">
    <location>
        <begin position="620"/>
        <end position="651"/>
    </location>
</feature>
<keyword evidence="4" id="KW-1185">Reference proteome</keyword>
<sequence>MPMLSLSGVFMSLTSFWQNIGININFPEIPMPAPIKKCFTILQTFYNDIIFNVVPEIPKFDYRAKLVILSLGLTLVLDIAIMWFVNPIWQTFLHVGDMAAFGILGYFLTYGLMEKFTMTCTILVPVSCGWLLVRLLFKCKKFCKKDKSLTSIAEDLTHHFLHDIIPGIEKLDNLEEINKKLQKYSGVIEIIPVKPPWWILFFQFIFGCIFIAAGLWFSGIYQIPGVTIPPLVALFGQYVLYILGSFLLILFFLKAFQCSRNFLFKLKKFIKRWGLRLLMFALDLLYIPILTVFVSQITPIKTGCEYGTSFHVNYDGSRWDLIQNHSHVCIPCGFQISKQYEGYYDAVHNGTISSFIEQNPGIVNYTYGYITSANNYNYQTMTEAQKDKCSNLCSGHKTLFLEADQSLYWFKEVIQVNGGSILFTVIFIMFGIPFLYSHLILHNSSIIKDMKVFGNDEKEKWQNCVSRLHTTGIFLFAEFISINVFWSVGVLFYKFTVMAMSTLTSSVNKYIFTCMPVIYLIMFIIVVKRRPHMNKFNNVLDAILYFLNILFSFVPILALNKVIIPSKYLVPVSFAILVIPFISIAYFIIASMCRKPSEDDPTVIRHFSEEELEEREMRIKAQKRARRPRKGKKVKEDPFVIEENVQPQQQQPQYIQPGYPQGNQYPQYYQQNYYPPNMVDPQQQMQMQQQQPMIQLADLQDVDELDFLPEDYTTITMEQIESINKSRHMSQDENKTFKVNKIILAQRMTEMYDIFDLIIDGSTIGKLAKFLTSAVLFASGALGWFIAAIMIRYNHRETAICTQYL</sequence>
<protein>
    <recommendedName>
        <fullName evidence="5">Transmembrane protein</fullName>
    </recommendedName>
</protein>
<dbReference type="Proteomes" id="UP000001542">
    <property type="component" value="Unassembled WGS sequence"/>
</dbReference>
<feature type="transmembrane region" description="Helical" evidence="2">
    <location>
        <begin position="421"/>
        <end position="441"/>
    </location>
</feature>
<feature type="transmembrane region" description="Helical" evidence="2">
    <location>
        <begin position="116"/>
        <end position="137"/>
    </location>
</feature>
<keyword evidence="2" id="KW-1133">Transmembrane helix</keyword>
<dbReference type="VEuPathDB" id="TrichDB:TVAGG3_1035200"/>
<accession>A2DJP8</accession>
<feature type="transmembrane region" description="Helical" evidence="2">
    <location>
        <begin position="92"/>
        <end position="110"/>
    </location>
</feature>
<keyword evidence="2" id="KW-0812">Transmembrane</keyword>
<evidence type="ECO:0000256" key="2">
    <source>
        <dbReference type="SAM" id="Phobius"/>
    </source>
</evidence>
<evidence type="ECO:0008006" key="5">
    <source>
        <dbReference type="Google" id="ProtNLM"/>
    </source>
</evidence>
<feature type="transmembrane region" description="Helical" evidence="2">
    <location>
        <begin position="539"/>
        <end position="558"/>
    </location>
</feature>
<feature type="transmembrane region" description="Helical" evidence="2">
    <location>
        <begin position="507"/>
        <end position="527"/>
    </location>
</feature>
<organism evidence="3 4">
    <name type="scientific">Trichomonas vaginalis (strain ATCC PRA-98 / G3)</name>
    <dbReference type="NCBI Taxonomy" id="412133"/>
    <lineage>
        <taxon>Eukaryota</taxon>
        <taxon>Metamonada</taxon>
        <taxon>Parabasalia</taxon>
        <taxon>Trichomonadida</taxon>
        <taxon>Trichomonadidae</taxon>
        <taxon>Trichomonas</taxon>
    </lineage>
</organism>